<dbReference type="AlphaFoldDB" id="A0A087VYU6"/>
<dbReference type="InterPro" id="IPR036179">
    <property type="entry name" value="Ig-like_dom_sf"/>
</dbReference>
<name>A0A087VYU6_ECHMU</name>
<dbReference type="GO" id="GO:0043005">
    <property type="term" value="C:neuron projection"/>
    <property type="evidence" value="ECO:0007669"/>
    <property type="project" value="TreeGrafter"/>
</dbReference>
<evidence type="ECO:0000256" key="1">
    <source>
        <dbReference type="ARBA" id="ARBA00022737"/>
    </source>
</evidence>
<feature type="domain" description="Ig-like" evidence="4">
    <location>
        <begin position="112"/>
        <end position="254"/>
    </location>
</feature>
<keyword evidence="2" id="KW-1015">Disulfide bond</keyword>
<evidence type="ECO:0000313" key="6">
    <source>
        <dbReference type="Proteomes" id="UP000017246"/>
    </source>
</evidence>
<dbReference type="OMA" id="HRATSCC"/>
<evidence type="ECO:0000256" key="3">
    <source>
        <dbReference type="ARBA" id="ARBA00023319"/>
    </source>
</evidence>
<dbReference type="PANTHER" id="PTHR12231:SF253">
    <property type="entry name" value="DPR-INTERACTING PROTEIN ETA, ISOFORM B-RELATED"/>
    <property type="match status" value="1"/>
</dbReference>
<evidence type="ECO:0000256" key="2">
    <source>
        <dbReference type="ARBA" id="ARBA00023157"/>
    </source>
</evidence>
<dbReference type="SMART" id="SM00409">
    <property type="entry name" value="IG"/>
    <property type="match status" value="3"/>
</dbReference>
<organism evidence="5 6">
    <name type="scientific">Echinococcus multilocularis</name>
    <name type="common">Fox tapeworm</name>
    <dbReference type="NCBI Taxonomy" id="6211"/>
    <lineage>
        <taxon>Eukaryota</taxon>
        <taxon>Metazoa</taxon>
        <taxon>Spiralia</taxon>
        <taxon>Lophotrochozoa</taxon>
        <taxon>Platyhelminthes</taxon>
        <taxon>Cestoda</taxon>
        <taxon>Eucestoda</taxon>
        <taxon>Cyclophyllidea</taxon>
        <taxon>Taeniidae</taxon>
        <taxon>Echinococcus</taxon>
    </lineage>
</organism>
<evidence type="ECO:0000259" key="4">
    <source>
        <dbReference type="PROSITE" id="PS50835"/>
    </source>
</evidence>
<dbReference type="OrthoDB" id="10012075at2759"/>
<dbReference type="Gene3D" id="2.60.40.10">
    <property type="entry name" value="Immunoglobulins"/>
    <property type="match status" value="3"/>
</dbReference>
<feature type="domain" description="Ig-like" evidence="4">
    <location>
        <begin position="259"/>
        <end position="400"/>
    </location>
</feature>
<keyword evidence="3" id="KW-0393">Immunoglobulin domain</keyword>
<dbReference type="InterPro" id="IPR013106">
    <property type="entry name" value="Ig_V-set"/>
</dbReference>
<evidence type="ECO:0000313" key="5">
    <source>
        <dbReference type="EMBL" id="CDI97307.1"/>
    </source>
</evidence>
<reference evidence="5" key="2">
    <citation type="submission" date="2015-11" db="EMBL/GenBank/DDBJ databases">
        <authorList>
            <person name="Zhang Y."/>
            <person name="Guo Z."/>
        </authorList>
    </citation>
    <scope>NUCLEOTIDE SEQUENCE</scope>
</reference>
<dbReference type="STRING" id="6211.A0A087VYU6"/>
<dbReference type="PROSITE" id="PS50835">
    <property type="entry name" value="IG_LIKE"/>
    <property type="match status" value="3"/>
</dbReference>
<keyword evidence="1" id="KW-0677">Repeat</keyword>
<gene>
    <name evidence="5" type="ORF">EmuJ_000107300</name>
</gene>
<feature type="domain" description="Ig-like" evidence="4">
    <location>
        <begin position="5"/>
        <end position="107"/>
    </location>
</feature>
<dbReference type="EMBL" id="LN902844">
    <property type="protein sequence ID" value="CDI97307.1"/>
    <property type="molecule type" value="Genomic_DNA"/>
</dbReference>
<accession>A0A087VYU6</accession>
<dbReference type="InterPro" id="IPR051170">
    <property type="entry name" value="Neural/epithelial_adhesion"/>
</dbReference>
<dbReference type="eggNOG" id="KOG3510">
    <property type="taxonomic scope" value="Eukaryota"/>
</dbReference>
<dbReference type="InterPro" id="IPR007110">
    <property type="entry name" value="Ig-like_dom"/>
</dbReference>
<dbReference type="InterPro" id="IPR003599">
    <property type="entry name" value="Ig_sub"/>
</dbReference>
<reference evidence="5" key="1">
    <citation type="journal article" date="2013" name="Nature">
        <title>The genomes of four tapeworm species reveal adaptations to parasitism.</title>
        <authorList>
            <person name="Tsai I.J."/>
            <person name="Zarowiecki M."/>
            <person name="Holroyd N."/>
            <person name="Garciarrubio A."/>
            <person name="Sanchez-Flores A."/>
            <person name="Brooks K.L."/>
            <person name="Tracey A."/>
            <person name="Bobes R.J."/>
            <person name="Fragoso G."/>
            <person name="Sciutto E."/>
            <person name="Aslett M."/>
            <person name="Beasley H."/>
            <person name="Bennett H.M."/>
            <person name="Cai J."/>
            <person name="Camicia F."/>
            <person name="Clark R."/>
            <person name="Cucher M."/>
            <person name="De Silva N."/>
            <person name="Day T.A."/>
            <person name="Deplazes P."/>
            <person name="Estrada K."/>
            <person name="Fernandez C."/>
            <person name="Holland P.W."/>
            <person name="Hou J."/>
            <person name="Hu S."/>
            <person name="Huckvale T."/>
            <person name="Hung S.S."/>
            <person name="Kamenetzky L."/>
            <person name="Keane J.A."/>
            <person name="Kiss F."/>
            <person name="Koziol U."/>
            <person name="Lambert O."/>
            <person name="Liu K."/>
            <person name="Luo X."/>
            <person name="Luo Y."/>
            <person name="Macchiaroli N."/>
            <person name="Nichol S."/>
            <person name="Paps J."/>
            <person name="Parkinson J."/>
            <person name="Pouchkina-Stantcheva N."/>
            <person name="Riddiford N."/>
            <person name="Rosenzvit M."/>
            <person name="Salinas G."/>
            <person name="Wasmuth J.D."/>
            <person name="Zamanian M."/>
            <person name="Zheng Y."/>
            <person name="Cai X."/>
            <person name="Soberon X."/>
            <person name="Olson P.D."/>
            <person name="Laclette J.P."/>
            <person name="Brehm K."/>
            <person name="Berriman M."/>
            <person name="Garciarrubio A."/>
            <person name="Bobes R.J."/>
            <person name="Fragoso G."/>
            <person name="Sanchez-Flores A."/>
            <person name="Estrada K."/>
            <person name="Cevallos M.A."/>
            <person name="Morett E."/>
            <person name="Gonzalez V."/>
            <person name="Portillo T."/>
            <person name="Ochoa-Leyva A."/>
            <person name="Jose M.V."/>
            <person name="Sciutto E."/>
            <person name="Landa A."/>
            <person name="Jimenez L."/>
            <person name="Valdes V."/>
            <person name="Carrero J.C."/>
            <person name="Larralde C."/>
            <person name="Morales-Montor J."/>
            <person name="Limon-Lason J."/>
            <person name="Soberon X."/>
            <person name="Laclette J.P."/>
        </authorList>
    </citation>
    <scope>NUCLEOTIDE SEQUENCE [LARGE SCALE GENOMIC DNA]</scope>
</reference>
<sequence length="484" mass="54834">MEFPPAFHKEMESVDAVNGTPAVLTCQLNRSLSPSEIVKVSWLKMPRQLLARGRMKITTNERITIVPQASENVFQLRFDPVVKEDGGEYRCVYNHKTGVKYKVVVVNIQVQPKVDIDPRGELELLEGEYAFVVCNASGTPYPQFRWWMLPLSTYHTHCTQQSPGACGENEVTVTFASQPSHNLSPFSLQPPTVPSTSHLALISVHEIASKYKQNIFVRSGKLIINTVNRDMTGWYFCEAHNSVKPSAIEHALLTVHYAPRVFLPQREVFFAPYGNVSLVCEFQAFPLTEVEWLLDGRRLDTPACERRGHRATSCCTVKTIEGLPYTSEKWKHGFGDSLNFLDSHTSLKKEASTKSREQFRNINLTQSSNDLTLYGRRMRSALHVWVTEARQFGRYSCRMQTRYGLAEGFIRLRNKGGFLFEPFGYEGKRAKPKDAVPSAVVAPQLTPSVNAMAPFIFFRTTNFAEGNTMPRLLLPTTAFLLVYY</sequence>
<protein>
    <submittedName>
        <fullName evidence="5">Lachesin</fullName>
    </submittedName>
</protein>
<dbReference type="PANTHER" id="PTHR12231">
    <property type="entry name" value="CTX-RELATED TYPE I TRANSMEMBRANE PROTEIN"/>
    <property type="match status" value="1"/>
</dbReference>
<dbReference type="Pfam" id="PF07686">
    <property type="entry name" value="V-set"/>
    <property type="match status" value="1"/>
</dbReference>
<keyword evidence="6" id="KW-1185">Reference proteome</keyword>
<proteinExistence type="predicted"/>
<dbReference type="SUPFAM" id="SSF48726">
    <property type="entry name" value="Immunoglobulin"/>
    <property type="match status" value="3"/>
</dbReference>
<dbReference type="InterPro" id="IPR013783">
    <property type="entry name" value="Ig-like_fold"/>
</dbReference>
<dbReference type="Proteomes" id="UP000017246">
    <property type="component" value="Unassembled WGS sequence"/>
</dbReference>